<name>G0NW70_CAEBE</name>
<proteinExistence type="predicted"/>
<feature type="transmembrane region" description="Helical" evidence="1">
    <location>
        <begin position="12"/>
        <end position="29"/>
    </location>
</feature>
<dbReference type="STRING" id="135651.G0NW70"/>
<keyword evidence="3" id="KW-1185">Reference proteome</keyword>
<evidence type="ECO:0000313" key="2">
    <source>
        <dbReference type="EMBL" id="EGT38649.1"/>
    </source>
</evidence>
<dbReference type="eggNOG" id="KOG2575">
    <property type="taxonomic scope" value="Eukaryota"/>
</dbReference>
<evidence type="ECO:0000256" key="1">
    <source>
        <dbReference type="SAM" id="Phobius"/>
    </source>
</evidence>
<dbReference type="EMBL" id="GL379961">
    <property type="protein sequence ID" value="EGT38649.1"/>
    <property type="molecule type" value="Genomic_DNA"/>
</dbReference>
<keyword evidence="1" id="KW-0812">Transmembrane</keyword>
<dbReference type="AlphaFoldDB" id="G0NW70"/>
<dbReference type="HOGENOM" id="CLU_2814687_0_0_1"/>
<keyword evidence="1" id="KW-0472">Membrane</keyword>
<dbReference type="Proteomes" id="UP000008068">
    <property type="component" value="Unassembled WGS sequence"/>
</dbReference>
<keyword evidence="1" id="KW-1133">Transmembrane helix</keyword>
<dbReference type="InParanoid" id="G0NW70"/>
<reference evidence="3" key="1">
    <citation type="submission" date="2011-07" db="EMBL/GenBank/DDBJ databases">
        <authorList>
            <consortium name="Caenorhabditis brenneri Sequencing and Analysis Consortium"/>
            <person name="Wilson R.K."/>
        </authorList>
    </citation>
    <scope>NUCLEOTIDE SEQUENCE [LARGE SCALE GENOMIC DNA]</scope>
    <source>
        <strain evidence="3">PB2801</strain>
    </source>
</reference>
<gene>
    <name evidence="2" type="ORF">CAEBREN_31750</name>
</gene>
<evidence type="ECO:0000313" key="3">
    <source>
        <dbReference type="Proteomes" id="UP000008068"/>
    </source>
</evidence>
<feature type="transmembrane region" description="Helical" evidence="1">
    <location>
        <begin position="35"/>
        <end position="61"/>
    </location>
</feature>
<protein>
    <submittedName>
        <fullName evidence="2">Uncharacterized protein</fullName>
    </submittedName>
</protein>
<accession>G0NW70</accession>
<sequence length="67" mass="7710">MSLSTRKTPQILSISVGFLICLLELYGPANQRFPHIYQLANAFFSCIHFLYFFASFTLASFEKVKLE</sequence>
<organism evidence="3">
    <name type="scientific">Caenorhabditis brenneri</name>
    <name type="common">Nematode worm</name>
    <dbReference type="NCBI Taxonomy" id="135651"/>
    <lineage>
        <taxon>Eukaryota</taxon>
        <taxon>Metazoa</taxon>
        <taxon>Ecdysozoa</taxon>
        <taxon>Nematoda</taxon>
        <taxon>Chromadorea</taxon>
        <taxon>Rhabditida</taxon>
        <taxon>Rhabditina</taxon>
        <taxon>Rhabditomorpha</taxon>
        <taxon>Rhabditoidea</taxon>
        <taxon>Rhabditidae</taxon>
        <taxon>Peloderinae</taxon>
        <taxon>Caenorhabditis</taxon>
    </lineage>
</organism>